<dbReference type="PANTHER" id="PTHR31111">
    <property type="entry name" value="BNAA05G37150D PROTEIN-RELATED"/>
    <property type="match status" value="1"/>
</dbReference>
<dbReference type="Gramene" id="OE9A050127T1">
    <property type="protein sequence ID" value="OE9A050127C1"/>
    <property type="gene ID" value="OE9A050127"/>
</dbReference>
<evidence type="ECO:0000313" key="2">
    <source>
        <dbReference type="EMBL" id="CAA2970147.1"/>
    </source>
</evidence>
<evidence type="ECO:0000313" key="3">
    <source>
        <dbReference type="Proteomes" id="UP000594638"/>
    </source>
</evidence>
<dbReference type="Pfam" id="PF00646">
    <property type="entry name" value="F-box"/>
    <property type="match status" value="1"/>
</dbReference>
<comment type="caution">
    <text evidence="2">The sequence shown here is derived from an EMBL/GenBank/DDBJ whole genome shotgun (WGS) entry which is preliminary data.</text>
</comment>
<dbReference type="Pfam" id="PF08268">
    <property type="entry name" value="FBA_3"/>
    <property type="match status" value="1"/>
</dbReference>
<dbReference type="NCBIfam" id="TIGR01640">
    <property type="entry name" value="F_box_assoc_1"/>
    <property type="match status" value="1"/>
</dbReference>
<dbReference type="AlphaFoldDB" id="A0A8S0QLP4"/>
<protein>
    <submittedName>
        <fullName evidence="2">F-box At4g38870</fullName>
    </submittedName>
</protein>
<feature type="domain" description="F-box" evidence="1">
    <location>
        <begin position="1"/>
        <end position="43"/>
    </location>
</feature>
<proteinExistence type="predicted"/>
<dbReference type="InterPro" id="IPR036047">
    <property type="entry name" value="F-box-like_dom_sf"/>
</dbReference>
<dbReference type="OrthoDB" id="5319261at2759"/>
<gene>
    <name evidence="2" type="ORF">OLEA9_A050127</name>
</gene>
<organism evidence="2 3">
    <name type="scientific">Olea europaea subsp. europaea</name>
    <dbReference type="NCBI Taxonomy" id="158383"/>
    <lineage>
        <taxon>Eukaryota</taxon>
        <taxon>Viridiplantae</taxon>
        <taxon>Streptophyta</taxon>
        <taxon>Embryophyta</taxon>
        <taxon>Tracheophyta</taxon>
        <taxon>Spermatophyta</taxon>
        <taxon>Magnoliopsida</taxon>
        <taxon>eudicotyledons</taxon>
        <taxon>Gunneridae</taxon>
        <taxon>Pentapetalae</taxon>
        <taxon>asterids</taxon>
        <taxon>lamiids</taxon>
        <taxon>Lamiales</taxon>
        <taxon>Oleaceae</taxon>
        <taxon>Oleeae</taxon>
        <taxon>Olea</taxon>
    </lineage>
</organism>
<name>A0A8S0QLP4_OLEEU</name>
<dbReference type="InterPro" id="IPR013187">
    <property type="entry name" value="F-box-assoc_dom_typ3"/>
</dbReference>
<sequence>MENLSQDVLWDILSRLSVKHLCQLKCVSNQWFNLISDSYFKKLYNNRSIKNPRLLLVKESTVGHPSLFGVPLSRTLYISTMDVRTGRVEKVLARDIVGKRYSFIFGHNLVCYEKFMAIAVCNPTTNEIVHLPLPSQLSISYNLGYLRATNEYKIVHLFKPANHDDGNTTVGFEIITLRDGGPVPGSWRSLVNRSLNWKIRDNAMASANVNGAVYWLIYEKIVEGRRIHYKKRIVMLGLENEQFETIEGPRDDYSTDVKSTSETEELFELRGFLCLAKYSKKSSTMTMFTLKDQQNHAWIKEYVIDMYNLGHRFRVAGYISLDDDDGNSGEIIIVRTRGRPLVYNTKTMSFKKVGRPNIGNGCYQNLYFDRFFSLGTK</sequence>
<keyword evidence="3" id="KW-1185">Reference proteome</keyword>
<dbReference type="PROSITE" id="PS50181">
    <property type="entry name" value="FBOX"/>
    <property type="match status" value="1"/>
</dbReference>
<dbReference type="InterPro" id="IPR017451">
    <property type="entry name" value="F-box-assoc_interact_dom"/>
</dbReference>
<dbReference type="PANTHER" id="PTHR31111:SF87">
    <property type="entry name" value="F-BOX DOMAIN-CONTAINING PROTEIN"/>
    <property type="match status" value="1"/>
</dbReference>
<dbReference type="SMART" id="SM00256">
    <property type="entry name" value="FBOX"/>
    <property type="match status" value="1"/>
</dbReference>
<dbReference type="SUPFAM" id="SSF81383">
    <property type="entry name" value="F-box domain"/>
    <property type="match status" value="1"/>
</dbReference>
<dbReference type="Proteomes" id="UP000594638">
    <property type="component" value="Unassembled WGS sequence"/>
</dbReference>
<dbReference type="EMBL" id="CACTIH010001962">
    <property type="protein sequence ID" value="CAA2970147.1"/>
    <property type="molecule type" value="Genomic_DNA"/>
</dbReference>
<dbReference type="Gene3D" id="1.20.1280.50">
    <property type="match status" value="1"/>
</dbReference>
<dbReference type="InterPro" id="IPR001810">
    <property type="entry name" value="F-box_dom"/>
</dbReference>
<accession>A0A8S0QLP4</accession>
<evidence type="ECO:0000259" key="1">
    <source>
        <dbReference type="PROSITE" id="PS50181"/>
    </source>
</evidence>
<reference evidence="2 3" key="1">
    <citation type="submission" date="2019-12" db="EMBL/GenBank/DDBJ databases">
        <authorList>
            <person name="Alioto T."/>
            <person name="Alioto T."/>
            <person name="Gomez Garrido J."/>
        </authorList>
    </citation>
    <scope>NUCLEOTIDE SEQUENCE [LARGE SCALE GENOMIC DNA]</scope>
</reference>